<dbReference type="EMBL" id="CP000302">
    <property type="protein sequence ID" value="ABE54644.1"/>
    <property type="molecule type" value="Genomic_DNA"/>
</dbReference>
<gene>
    <name evidence="6" type="ordered locus">Sden_1358</name>
</gene>
<feature type="domain" description="OmpA-like" evidence="5">
    <location>
        <begin position="92"/>
        <end position="209"/>
    </location>
</feature>
<organism evidence="6 7">
    <name type="scientific">Shewanella denitrificans (strain OS217 / ATCC BAA-1090 / DSM 15013)</name>
    <dbReference type="NCBI Taxonomy" id="318161"/>
    <lineage>
        <taxon>Bacteria</taxon>
        <taxon>Pseudomonadati</taxon>
        <taxon>Pseudomonadota</taxon>
        <taxon>Gammaproteobacteria</taxon>
        <taxon>Alteromonadales</taxon>
        <taxon>Shewanellaceae</taxon>
        <taxon>Shewanella</taxon>
    </lineage>
</organism>
<dbReference type="Pfam" id="PF00691">
    <property type="entry name" value="OmpA"/>
    <property type="match status" value="1"/>
</dbReference>
<dbReference type="HOGENOM" id="CLU_016890_6_1_6"/>
<dbReference type="STRING" id="318161.Sden_1358"/>
<evidence type="ECO:0000313" key="7">
    <source>
        <dbReference type="Proteomes" id="UP000001982"/>
    </source>
</evidence>
<dbReference type="AlphaFoldDB" id="Q12PI2"/>
<dbReference type="SUPFAM" id="SSF103088">
    <property type="entry name" value="OmpA-like"/>
    <property type="match status" value="1"/>
</dbReference>
<dbReference type="InterPro" id="IPR006665">
    <property type="entry name" value="OmpA-like"/>
</dbReference>
<evidence type="ECO:0000313" key="6">
    <source>
        <dbReference type="EMBL" id="ABE54644.1"/>
    </source>
</evidence>
<evidence type="ECO:0000256" key="2">
    <source>
        <dbReference type="ARBA" id="ARBA00023136"/>
    </source>
</evidence>
<dbReference type="InterPro" id="IPR028974">
    <property type="entry name" value="TSP_type-3_rpt"/>
</dbReference>
<keyword evidence="4" id="KW-0732">Signal</keyword>
<dbReference type="PRINTS" id="PR01021">
    <property type="entry name" value="OMPADOMAIN"/>
</dbReference>
<dbReference type="InterPro" id="IPR050330">
    <property type="entry name" value="Bact_OuterMem_StrucFunc"/>
</dbReference>
<evidence type="ECO:0000256" key="1">
    <source>
        <dbReference type="ARBA" id="ARBA00004442"/>
    </source>
</evidence>
<dbReference type="Gene3D" id="3.30.1330.60">
    <property type="entry name" value="OmpA-like domain"/>
    <property type="match status" value="1"/>
</dbReference>
<sequence>MLRLALGLWLVFFSFSALAWVDTDADGVPDKKDACANSPKGVIVEANGCHQVELSVQQEPEIEPSDFDSMEQVQTAAITQNCVLDETSEFNLSACDSIDIAPVYFEFAKSQVLQTQKPLLKKIAMLANQSGAKITLVGHTDIIGSEAFNQNLSLKRAMNVSAVLVAEYGLMASDIHYYGVGSTEPADDNATANGRQANRRVEITITLED</sequence>
<dbReference type="SUPFAM" id="SSF103647">
    <property type="entry name" value="TSP type-3 repeat"/>
    <property type="match status" value="1"/>
</dbReference>
<dbReference type="GO" id="GO:0005509">
    <property type="term" value="F:calcium ion binding"/>
    <property type="evidence" value="ECO:0007669"/>
    <property type="project" value="InterPro"/>
</dbReference>
<evidence type="ECO:0000259" key="5">
    <source>
        <dbReference type="PROSITE" id="PS51123"/>
    </source>
</evidence>
<evidence type="ECO:0000256" key="3">
    <source>
        <dbReference type="PROSITE-ProRule" id="PRU00473"/>
    </source>
</evidence>
<dbReference type="CDD" id="cd07185">
    <property type="entry name" value="OmpA_C-like"/>
    <property type="match status" value="1"/>
</dbReference>
<feature type="signal peptide" evidence="4">
    <location>
        <begin position="1"/>
        <end position="19"/>
    </location>
</feature>
<dbReference type="PANTHER" id="PTHR30329:SF20">
    <property type="entry name" value="EXPORTED PROTEIN"/>
    <property type="match status" value="1"/>
</dbReference>
<dbReference type="InterPro" id="IPR036737">
    <property type="entry name" value="OmpA-like_sf"/>
</dbReference>
<keyword evidence="2 3" id="KW-0472">Membrane</keyword>
<dbReference type="OrthoDB" id="9805832at2"/>
<dbReference type="PROSITE" id="PS51123">
    <property type="entry name" value="OMPA_2"/>
    <property type="match status" value="1"/>
</dbReference>
<feature type="chain" id="PRO_5004181374" evidence="4">
    <location>
        <begin position="20"/>
        <end position="209"/>
    </location>
</feature>
<name>Q12PI2_SHEDO</name>
<dbReference type="KEGG" id="sdn:Sden_1358"/>
<comment type="subcellular location">
    <subcellularLocation>
        <location evidence="1">Cell outer membrane</location>
    </subcellularLocation>
</comment>
<dbReference type="GO" id="GO:0009279">
    <property type="term" value="C:cell outer membrane"/>
    <property type="evidence" value="ECO:0007669"/>
    <property type="project" value="UniProtKB-SubCell"/>
</dbReference>
<dbReference type="RefSeq" id="WP_011495802.1">
    <property type="nucleotide sequence ID" value="NC_007954.1"/>
</dbReference>
<proteinExistence type="predicted"/>
<keyword evidence="7" id="KW-1185">Reference proteome</keyword>
<dbReference type="PANTHER" id="PTHR30329">
    <property type="entry name" value="STATOR ELEMENT OF FLAGELLAR MOTOR COMPLEX"/>
    <property type="match status" value="1"/>
</dbReference>
<dbReference type="Proteomes" id="UP000001982">
    <property type="component" value="Chromosome"/>
</dbReference>
<dbReference type="eggNOG" id="COG2885">
    <property type="taxonomic scope" value="Bacteria"/>
</dbReference>
<dbReference type="InterPro" id="IPR006664">
    <property type="entry name" value="OMP_bac"/>
</dbReference>
<protein>
    <submittedName>
        <fullName evidence="6">OmpA/MotB</fullName>
    </submittedName>
</protein>
<evidence type="ECO:0000256" key="4">
    <source>
        <dbReference type="SAM" id="SignalP"/>
    </source>
</evidence>
<accession>Q12PI2</accession>
<reference evidence="6 7" key="1">
    <citation type="submission" date="2006-03" db="EMBL/GenBank/DDBJ databases">
        <title>Complete sequence of Shewanella denitrificans OS217.</title>
        <authorList>
            <consortium name="US DOE Joint Genome Institute"/>
            <person name="Copeland A."/>
            <person name="Lucas S."/>
            <person name="Lapidus A."/>
            <person name="Barry K."/>
            <person name="Detter J.C."/>
            <person name="Glavina del Rio T."/>
            <person name="Hammon N."/>
            <person name="Israni S."/>
            <person name="Dalin E."/>
            <person name="Tice H."/>
            <person name="Pitluck S."/>
            <person name="Brettin T."/>
            <person name="Bruce D."/>
            <person name="Han C."/>
            <person name="Tapia R."/>
            <person name="Gilna P."/>
            <person name="Kiss H."/>
            <person name="Schmutz J."/>
            <person name="Larimer F."/>
            <person name="Land M."/>
            <person name="Hauser L."/>
            <person name="Kyrpides N."/>
            <person name="Lykidis A."/>
            <person name="Richardson P."/>
        </authorList>
    </citation>
    <scope>NUCLEOTIDE SEQUENCE [LARGE SCALE GENOMIC DNA]</scope>
    <source>
        <strain evidence="7">OS217 / ATCC BAA-1090 / DSM 15013</strain>
    </source>
</reference>